<evidence type="ECO:0000313" key="4">
    <source>
        <dbReference type="Proteomes" id="UP000054015"/>
    </source>
</evidence>
<reference evidence="4 5" key="2">
    <citation type="journal article" date="2015" name="MBio">
        <title>Genome-Resolved Metagenomic Analysis Reveals Roles for Candidate Phyla and Other Microbial Community Members in Biogeochemical Transformations in Oil Reservoirs.</title>
        <authorList>
            <person name="Hu P."/>
            <person name="Tom L."/>
            <person name="Singh A."/>
            <person name="Thomas B.C."/>
            <person name="Baker B.J."/>
            <person name="Piceno Y.M."/>
            <person name="Andersen G.L."/>
            <person name="Banfield J.F."/>
        </authorList>
    </citation>
    <scope>NUCLEOTIDE SEQUENCE [LARGE SCALE GENOMIC DNA]</scope>
</reference>
<feature type="compositionally biased region" description="Basic and acidic residues" evidence="1">
    <location>
        <begin position="99"/>
        <end position="114"/>
    </location>
</feature>
<feature type="region of interest" description="Disordered" evidence="1">
    <location>
        <begin position="99"/>
        <end position="162"/>
    </location>
</feature>
<accession>A0A117KUG3</accession>
<dbReference type="EMBL" id="LGEX01000028">
    <property type="protein sequence ID" value="KUK06593.1"/>
    <property type="molecule type" value="Genomic_DNA"/>
</dbReference>
<dbReference type="AlphaFoldDB" id="A0A117KUG3"/>
<feature type="compositionally biased region" description="Acidic residues" evidence="1">
    <location>
        <begin position="123"/>
        <end position="162"/>
    </location>
</feature>
<protein>
    <submittedName>
        <fullName evidence="3">Uncharacterized protein</fullName>
    </submittedName>
</protein>
<dbReference type="EMBL" id="LGEQ01000010">
    <property type="protein sequence ID" value="KUJ94028.1"/>
    <property type="molecule type" value="Genomic_DNA"/>
</dbReference>
<sequence>MIEMLIGIAFAGFILAIPYVYERVGGKLSLGKLSLGMPKLRSKKEVEEKIKEVDRELEEVVNAGVSINPKPAEEKVVPLDEANVEPDDNLLEEMETASEIKVEAPEPDEEKLPDIPDLPELNSDLDMDFEDLGQEIPLDADEQEEEEEEEEVEEVEFDEEDDLISSLAKEVETKEEEEIDLLRDLKGQKFSAEELEAELQEMIQRLKVLSGGSS</sequence>
<reference evidence="3" key="1">
    <citation type="journal article" date="2015" name="MBio">
        <title>Genome-resolved metagenomic analysis reveals roles for candidate phyla and other microbial community members in biogeochemical transformations in oil reservoirs.</title>
        <authorList>
            <person name="Hu P."/>
            <person name="Tom L."/>
            <person name="Singh A."/>
            <person name="Thomas B.C."/>
            <person name="Baker B.J."/>
            <person name="Piceno Y.M."/>
            <person name="Andersen G.L."/>
            <person name="Banfield J.F."/>
        </authorList>
    </citation>
    <scope>NUCLEOTIDE SEQUENCE [LARGE SCALE GENOMIC DNA]</scope>
    <source>
        <strain evidence="3">49_2300</strain>
        <strain evidence="2">49_95</strain>
    </source>
</reference>
<evidence type="ECO:0000313" key="2">
    <source>
        <dbReference type="EMBL" id="KUJ94028.1"/>
    </source>
</evidence>
<dbReference type="PATRIC" id="fig|2234.6.peg.1150"/>
<dbReference type="Proteomes" id="UP000054307">
    <property type="component" value="Unassembled WGS sequence"/>
</dbReference>
<proteinExistence type="predicted"/>
<comment type="caution">
    <text evidence="3">The sequence shown here is derived from an EMBL/GenBank/DDBJ whole genome shotgun (WGS) entry which is preliminary data.</text>
</comment>
<evidence type="ECO:0000313" key="5">
    <source>
        <dbReference type="Proteomes" id="UP000054307"/>
    </source>
</evidence>
<organism evidence="3 4">
    <name type="scientific">Archaeoglobus fulgidus</name>
    <dbReference type="NCBI Taxonomy" id="2234"/>
    <lineage>
        <taxon>Archaea</taxon>
        <taxon>Methanobacteriati</taxon>
        <taxon>Methanobacteriota</taxon>
        <taxon>Archaeoglobi</taxon>
        <taxon>Archaeoglobales</taxon>
        <taxon>Archaeoglobaceae</taxon>
        <taxon>Archaeoglobus</taxon>
    </lineage>
</organism>
<name>A0A117KUG3_ARCFL</name>
<dbReference type="Proteomes" id="UP000054015">
    <property type="component" value="Unassembled WGS sequence"/>
</dbReference>
<evidence type="ECO:0000256" key="1">
    <source>
        <dbReference type="SAM" id="MobiDB-lite"/>
    </source>
</evidence>
<evidence type="ECO:0000313" key="3">
    <source>
        <dbReference type="EMBL" id="KUK06593.1"/>
    </source>
</evidence>
<gene>
    <name evidence="2" type="ORF">XD40_0740</name>
    <name evidence="3" type="ORF">XD48_1150</name>
</gene>